<name>A0ACA9PYN0_9GLOM</name>
<dbReference type="EMBL" id="CAJVPW010031148">
    <property type="protein sequence ID" value="CAG8725815.1"/>
    <property type="molecule type" value="Genomic_DNA"/>
</dbReference>
<accession>A0ACA9PYN0</accession>
<gene>
    <name evidence="1" type="ORF">SPELUC_LOCUS12751</name>
</gene>
<reference evidence="1" key="1">
    <citation type="submission" date="2021-06" db="EMBL/GenBank/DDBJ databases">
        <authorList>
            <person name="Kallberg Y."/>
            <person name="Tangrot J."/>
            <person name="Rosling A."/>
        </authorList>
    </citation>
    <scope>NUCLEOTIDE SEQUENCE</scope>
    <source>
        <strain evidence="1">28 12/20/2015</strain>
    </source>
</reference>
<comment type="caution">
    <text evidence="1">The sequence shown here is derived from an EMBL/GenBank/DDBJ whole genome shotgun (WGS) entry which is preliminary data.</text>
</comment>
<feature type="non-terminal residue" evidence="1">
    <location>
        <position position="1"/>
    </location>
</feature>
<organism evidence="1 2">
    <name type="scientific">Cetraspora pellucida</name>
    <dbReference type="NCBI Taxonomy" id="1433469"/>
    <lineage>
        <taxon>Eukaryota</taxon>
        <taxon>Fungi</taxon>
        <taxon>Fungi incertae sedis</taxon>
        <taxon>Mucoromycota</taxon>
        <taxon>Glomeromycotina</taxon>
        <taxon>Glomeromycetes</taxon>
        <taxon>Diversisporales</taxon>
        <taxon>Gigasporaceae</taxon>
        <taxon>Cetraspora</taxon>
    </lineage>
</organism>
<evidence type="ECO:0000313" key="2">
    <source>
        <dbReference type="Proteomes" id="UP000789366"/>
    </source>
</evidence>
<dbReference type="Proteomes" id="UP000789366">
    <property type="component" value="Unassembled WGS sequence"/>
</dbReference>
<keyword evidence="2" id="KW-1185">Reference proteome</keyword>
<proteinExistence type="predicted"/>
<protein>
    <submittedName>
        <fullName evidence="1">13054_t:CDS:1</fullName>
    </submittedName>
</protein>
<sequence length="180" mass="21160">YRSIYSKDKQKQVESDASVFPESVLHWLTNELGYRHGRSASLLDEITEQELTKEDTQNNQNRIKKSHQTKRNKGTLTSSESTFIEENYEQRKLKLEKKFSQTSEVVQETEQEIAQLISRIADVGSSQIRSVKDDISEKKNKIYLKQVFCENCRRFMNSEIEYRKLLEEFKPKAGTKDEIK</sequence>
<evidence type="ECO:0000313" key="1">
    <source>
        <dbReference type="EMBL" id="CAG8725815.1"/>
    </source>
</evidence>